<sequence>MIDDVDIYNPFFTGPTSSDPTDSGVLHVSPWEPTEWNRLNAERVRRESTNRRELLEILARIEAFPLSLPEPGPDLKRLSQTMLDVAVRHSLLRLTMHHPMAQGRDERHQVLHALQDFARSRCDAHQAGDDVLMIYYEITFLVFQACFGLDFETIESIRNEVEEQEVGERVPRRASRRGGDWYLEY</sequence>
<dbReference type="Proteomes" id="UP001172159">
    <property type="component" value="Unassembled WGS sequence"/>
</dbReference>
<proteinExistence type="predicted"/>
<organism evidence="1 2">
    <name type="scientific">Apiosordaria backusii</name>
    <dbReference type="NCBI Taxonomy" id="314023"/>
    <lineage>
        <taxon>Eukaryota</taxon>
        <taxon>Fungi</taxon>
        <taxon>Dikarya</taxon>
        <taxon>Ascomycota</taxon>
        <taxon>Pezizomycotina</taxon>
        <taxon>Sordariomycetes</taxon>
        <taxon>Sordariomycetidae</taxon>
        <taxon>Sordariales</taxon>
        <taxon>Lasiosphaeriaceae</taxon>
        <taxon>Apiosordaria</taxon>
    </lineage>
</organism>
<protein>
    <submittedName>
        <fullName evidence="1">Uncharacterized protein</fullName>
    </submittedName>
</protein>
<gene>
    <name evidence="1" type="ORF">B0T21DRAFT_344521</name>
</gene>
<dbReference type="EMBL" id="JAUKTV010000002">
    <property type="protein sequence ID" value="KAK0744296.1"/>
    <property type="molecule type" value="Genomic_DNA"/>
</dbReference>
<comment type="caution">
    <text evidence="1">The sequence shown here is derived from an EMBL/GenBank/DDBJ whole genome shotgun (WGS) entry which is preliminary data.</text>
</comment>
<dbReference type="AlphaFoldDB" id="A0AA40ERP7"/>
<evidence type="ECO:0000313" key="1">
    <source>
        <dbReference type="EMBL" id="KAK0744296.1"/>
    </source>
</evidence>
<reference evidence="1" key="1">
    <citation type="submission" date="2023-06" db="EMBL/GenBank/DDBJ databases">
        <title>Genome-scale phylogeny and comparative genomics of the fungal order Sordariales.</title>
        <authorList>
            <consortium name="Lawrence Berkeley National Laboratory"/>
            <person name="Hensen N."/>
            <person name="Bonometti L."/>
            <person name="Westerberg I."/>
            <person name="Brannstrom I.O."/>
            <person name="Guillou S."/>
            <person name="Cros-Aarteil S."/>
            <person name="Calhoun S."/>
            <person name="Haridas S."/>
            <person name="Kuo A."/>
            <person name="Mondo S."/>
            <person name="Pangilinan J."/>
            <person name="Riley R."/>
            <person name="Labutti K."/>
            <person name="Andreopoulos B."/>
            <person name="Lipzen A."/>
            <person name="Chen C."/>
            <person name="Yanf M."/>
            <person name="Daum C."/>
            <person name="Ng V."/>
            <person name="Clum A."/>
            <person name="Steindorff A."/>
            <person name="Ohm R."/>
            <person name="Martin F."/>
            <person name="Silar P."/>
            <person name="Natvig D."/>
            <person name="Lalanne C."/>
            <person name="Gautier V."/>
            <person name="Ament-Velasquez S.L."/>
            <person name="Kruys A."/>
            <person name="Hutchinson M.I."/>
            <person name="Powell A.J."/>
            <person name="Barry K."/>
            <person name="Miller A.N."/>
            <person name="Grigoriev I.V."/>
            <person name="Debuchy R."/>
            <person name="Gladieux P."/>
            <person name="Thoren M.H."/>
            <person name="Johannesson H."/>
        </authorList>
    </citation>
    <scope>NUCLEOTIDE SEQUENCE</scope>
    <source>
        <strain evidence="1">CBS 540.89</strain>
    </source>
</reference>
<evidence type="ECO:0000313" key="2">
    <source>
        <dbReference type="Proteomes" id="UP001172159"/>
    </source>
</evidence>
<accession>A0AA40ERP7</accession>
<name>A0AA40ERP7_9PEZI</name>
<keyword evidence="2" id="KW-1185">Reference proteome</keyword>